<evidence type="ECO:0000313" key="3">
    <source>
        <dbReference type="Proteomes" id="UP000009097"/>
    </source>
</evidence>
<dbReference type="VEuPathDB" id="FungiDB:FOXG_22104"/>
<keyword evidence="1" id="KW-1133">Transmembrane helix</keyword>
<evidence type="ECO:0000256" key="1">
    <source>
        <dbReference type="SAM" id="Phobius"/>
    </source>
</evidence>
<dbReference type="KEGG" id="fox:FOXG_22104"/>
<keyword evidence="1" id="KW-0812">Transmembrane</keyword>
<dbReference type="RefSeq" id="XP_018256017.1">
    <property type="nucleotide sequence ID" value="XM_018402500.1"/>
</dbReference>
<dbReference type="AlphaFoldDB" id="A0A0J9WUL1"/>
<organism evidence="2 3">
    <name type="scientific">Fusarium oxysporum f. sp. lycopersici (strain 4287 / CBS 123668 / FGSC 9935 / NRRL 34936)</name>
    <name type="common">Fusarium vascular wilt of tomato</name>
    <dbReference type="NCBI Taxonomy" id="426428"/>
    <lineage>
        <taxon>Eukaryota</taxon>
        <taxon>Fungi</taxon>
        <taxon>Dikarya</taxon>
        <taxon>Ascomycota</taxon>
        <taxon>Pezizomycotina</taxon>
        <taxon>Sordariomycetes</taxon>
        <taxon>Hypocreomycetidae</taxon>
        <taxon>Hypocreales</taxon>
        <taxon>Nectriaceae</taxon>
        <taxon>Fusarium</taxon>
        <taxon>Fusarium oxysporum species complex</taxon>
    </lineage>
</organism>
<gene>
    <name evidence="2" type="ORF">FOXG_22104</name>
</gene>
<reference evidence="2" key="1">
    <citation type="submission" date="2007-04" db="EMBL/GenBank/DDBJ databases">
        <authorList>
            <consortium name="The Broad Institute Genome Sequencing Platform"/>
            <person name="Birren B."/>
            <person name="Lander E."/>
            <person name="Galagan J."/>
            <person name="Nusbaum C."/>
            <person name="Devon K."/>
            <person name="Ma L.-J."/>
            <person name="Jaffe D."/>
            <person name="Butler J."/>
            <person name="Alvarez P."/>
            <person name="Gnerre S."/>
            <person name="Grabherr M."/>
            <person name="Kleber M."/>
            <person name="Mauceli E."/>
            <person name="Brockman W."/>
            <person name="MacCallum I.A."/>
            <person name="Young S."/>
            <person name="LaButti K."/>
            <person name="DeCaprio D."/>
            <person name="Crawford M."/>
            <person name="Koehrsen M."/>
            <person name="Engels R."/>
            <person name="Montgomery P."/>
            <person name="Pearson M."/>
            <person name="Howarth C."/>
            <person name="Larson L."/>
            <person name="White J."/>
            <person name="O'Leary S."/>
            <person name="Kodira C."/>
            <person name="Zeng Q."/>
            <person name="Yandava C."/>
            <person name="Alvarado L."/>
            <person name="Kistler C."/>
            <person name="Shim W.-B."/>
            <person name="Kang S."/>
            <person name="Woloshuk C."/>
        </authorList>
    </citation>
    <scope>NUCLEOTIDE SEQUENCE</scope>
    <source>
        <strain evidence="2">4287</strain>
    </source>
</reference>
<proteinExistence type="predicted"/>
<dbReference type="EMBL" id="DS231724">
    <property type="protein sequence ID" value="KNB17972.1"/>
    <property type="molecule type" value="Genomic_DNA"/>
</dbReference>
<name>A0A0J9WUL1_FUSO4</name>
<evidence type="ECO:0000313" key="2">
    <source>
        <dbReference type="EMBL" id="KNB17972.1"/>
    </source>
</evidence>
<feature type="transmembrane region" description="Helical" evidence="1">
    <location>
        <begin position="87"/>
        <end position="107"/>
    </location>
</feature>
<keyword evidence="1" id="KW-0472">Membrane</keyword>
<reference evidence="2" key="2">
    <citation type="journal article" date="2010" name="Nature">
        <title>Comparative genomics reveals mobile pathogenicity chromosomes in Fusarium.</title>
        <authorList>
            <person name="Ma L.J."/>
            <person name="van der Does H.C."/>
            <person name="Borkovich K.A."/>
            <person name="Coleman J.J."/>
            <person name="Daboussi M.J."/>
            <person name="Di Pietro A."/>
            <person name="Dufresne M."/>
            <person name="Freitag M."/>
            <person name="Grabherr M."/>
            <person name="Henrissat B."/>
            <person name="Houterman P.M."/>
            <person name="Kang S."/>
            <person name="Shim W.B."/>
            <person name="Woloshuk C."/>
            <person name="Xie X."/>
            <person name="Xu J.R."/>
            <person name="Antoniw J."/>
            <person name="Baker S.E."/>
            <person name="Bluhm B.H."/>
            <person name="Breakspear A."/>
            <person name="Brown D.W."/>
            <person name="Butchko R.A."/>
            <person name="Chapman S."/>
            <person name="Coulson R."/>
            <person name="Coutinho P.M."/>
            <person name="Danchin E.G."/>
            <person name="Diener A."/>
            <person name="Gale L.R."/>
            <person name="Gardiner D.M."/>
            <person name="Goff S."/>
            <person name="Hammond-Kosack K.E."/>
            <person name="Hilburn K."/>
            <person name="Hua-Van A."/>
            <person name="Jonkers W."/>
            <person name="Kazan K."/>
            <person name="Kodira C.D."/>
            <person name="Koehrsen M."/>
            <person name="Kumar L."/>
            <person name="Lee Y.H."/>
            <person name="Li L."/>
            <person name="Manners J.M."/>
            <person name="Miranda-Saavedra D."/>
            <person name="Mukherjee M."/>
            <person name="Park G."/>
            <person name="Park J."/>
            <person name="Park S.Y."/>
            <person name="Proctor R.H."/>
            <person name="Regev A."/>
            <person name="Ruiz-Roldan M.C."/>
            <person name="Sain D."/>
            <person name="Sakthikumar S."/>
            <person name="Sykes S."/>
            <person name="Schwartz D.C."/>
            <person name="Turgeon B.G."/>
            <person name="Wapinski I."/>
            <person name="Yoder O."/>
            <person name="Young S."/>
            <person name="Zeng Q."/>
            <person name="Zhou S."/>
            <person name="Galagan J."/>
            <person name="Cuomo C.A."/>
            <person name="Kistler H.C."/>
            <person name="Rep M."/>
        </authorList>
    </citation>
    <scope>NUCLEOTIDE SEQUENCE [LARGE SCALE GENOMIC DNA]</scope>
    <source>
        <strain evidence="2">4287</strain>
    </source>
</reference>
<accession>A0A0J9WUL1</accession>
<dbReference type="Proteomes" id="UP000009097">
    <property type="component" value="Unassembled WGS sequence"/>
</dbReference>
<sequence>MTVDYNLTCAPLIPTRNIRKERIIISIITHPMSKPLLLRRLRLNPPQNPIQPGIPMNSRRFTRERRPLRMRPLGTDPLRRFSTHKRLLLLVRILLTAVAAVALILWLRRDVSVVAPLTGCEVKIWRGVCETSFAGCGCAAWVTTAAEAATVRGTHCPLA</sequence>
<dbReference type="GeneID" id="28962810"/>
<protein>
    <submittedName>
        <fullName evidence="2">Uncharacterized protein</fullName>
    </submittedName>
</protein>